<name>A0A850NMM4_9FLAO</name>
<organism evidence="1 2">
    <name type="scientific">Flagellimonas chongwuensis</name>
    <dbReference type="NCBI Taxonomy" id="2697365"/>
    <lineage>
        <taxon>Bacteria</taxon>
        <taxon>Pseudomonadati</taxon>
        <taxon>Bacteroidota</taxon>
        <taxon>Flavobacteriia</taxon>
        <taxon>Flavobacteriales</taxon>
        <taxon>Flavobacteriaceae</taxon>
        <taxon>Flagellimonas</taxon>
    </lineage>
</organism>
<dbReference type="RefSeq" id="WP_176621313.1">
    <property type="nucleotide sequence ID" value="NZ_WYET01000012.1"/>
</dbReference>
<comment type="caution">
    <text evidence="1">The sequence shown here is derived from an EMBL/GenBank/DDBJ whole genome shotgun (WGS) entry which is preliminary data.</text>
</comment>
<evidence type="ECO:0000313" key="1">
    <source>
        <dbReference type="EMBL" id="NVN19822.1"/>
    </source>
</evidence>
<protein>
    <submittedName>
        <fullName evidence="1">Uncharacterized protein</fullName>
    </submittedName>
</protein>
<sequence length="92" mass="10823">MVITRDITVSEVEQRFRSFTLTKDHPCLMAQTVFNLDNVTLKTYTGLGTKTVAKVMWKDIDQYIKAYDFSEKQLPDLHCHFSKPINIRRERV</sequence>
<reference evidence="1 2" key="1">
    <citation type="submission" date="2020-01" db="EMBL/GenBank/DDBJ databases">
        <title>Draft Genome Analysis of Muricauda sp. HICW Isolated from coastal seawater of PR China.</title>
        <authorList>
            <person name="Chen M.-X."/>
        </authorList>
    </citation>
    <scope>NUCLEOTIDE SEQUENCE [LARGE SCALE GENOMIC DNA]</scope>
    <source>
        <strain evidence="1 2">HICW</strain>
    </source>
</reference>
<gene>
    <name evidence="1" type="ORF">GUA46_15890</name>
</gene>
<dbReference type="EMBL" id="WYET01000012">
    <property type="protein sequence ID" value="NVN19822.1"/>
    <property type="molecule type" value="Genomic_DNA"/>
</dbReference>
<dbReference type="Proteomes" id="UP000558089">
    <property type="component" value="Unassembled WGS sequence"/>
</dbReference>
<proteinExistence type="predicted"/>
<dbReference type="AlphaFoldDB" id="A0A850NMM4"/>
<accession>A0A850NMM4</accession>
<keyword evidence="2" id="KW-1185">Reference proteome</keyword>
<evidence type="ECO:0000313" key="2">
    <source>
        <dbReference type="Proteomes" id="UP000558089"/>
    </source>
</evidence>